<evidence type="ECO:0000256" key="1">
    <source>
        <dbReference type="SAM" id="MobiDB-lite"/>
    </source>
</evidence>
<name>A0A292PI39_9PEZI</name>
<proteinExistence type="predicted"/>
<feature type="region of interest" description="Disordered" evidence="1">
    <location>
        <begin position="647"/>
        <end position="666"/>
    </location>
</feature>
<protein>
    <submittedName>
        <fullName evidence="2">Uncharacterized protein</fullName>
    </submittedName>
</protein>
<keyword evidence="3" id="KW-1185">Reference proteome</keyword>
<feature type="compositionally biased region" description="Basic residues" evidence="1">
    <location>
        <begin position="647"/>
        <end position="658"/>
    </location>
</feature>
<organism evidence="2 3">
    <name type="scientific">Tuber aestivum</name>
    <name type="common">summer truffle</name>
    <dbReference type="NCBI Taxonomy" id="59557"/>
    <lineage>
        <taxon>Eukaryota</taxon>
        <taxon>Fungi</taxon>
        <taxon>Dikarya</taxon>
        <taxon>Ascomycota</taxon>
        <taxon>Pezizomycotina</taxon>
        <taxon>Pezizomycetes</taxon>
        <taxon>Pezizales</taxon>
        <taxon>Tuberaceae</taxon>
        <taxon>Tuber</taxon>
    </lineage>
</organism>
<reference evidence="2" key="1">
    <citation type="submission" date="2015-10" db="EMBL/GenBank/DDBJ databases">
        <authorList>
            <person name="Regsiter A."/>
            <person name="william w."/>
        </authorList>
    </citation>
    <scope>NUCLEOTIDE SEQUENCE</scope>
    <source>
        <strain evidence="2">Montdore</strain>
    </source>
</reference>
<gene>
    <name evidence="2" type="ORF">GSTUAT00009031001</name>
</gene>
<feature type="region of interest" description="Disordered" evidence="1">
    <location>
        <begin position="1"/>
        <end position="50"/>
    </location>
</feature>
<dbReference type="Proteomes" id="UP001412239">
    <property type="component" value="Unassembled WGS sequence"/>
</dbReference>
<evidence type="ECO:0000313" key="2">
    <source>
        <dbReference type="EMBL" id="CUS06889.1"/>
    </source>
</evidence>
<accession>A0A292PI39</accession>
<sequence>MPRNKRNRILSPIGPISGIAPRTMPTPKQPGVQTKTERSKLISTPRKRRAALSAAAPEIVALQSSPTEQSDLASSPYSVVGSIPSEATEPPCFPSAKDLVQVSELNHPLASPEDICEDQSGRHPLISLPRECGKDPNFAGIHSGQNAPMPSCQGEGPLYLGAQGTLFHSPGESNSDSNYDHKRNNPSPFHPGVQAPANFGNQPGEVSLEVSTGQLSRLGFPTGNEGSGLRTRVPSGSAQPRAGTGVSTHRDPTGLISSENELIVDHSEETPGLASQTCPQATPEITYQTGSLTHLLQPVHGMLREPPGDLASSPVFTPSGKNPSPRGVFLQMEDIPRETYQFEAEWPNPFPSATLNLDALGKYSPQMPLFHGVPSSGIASPGMASEVHSFGQAAPDSQPTPYRNLFPIISPSSGYSSIESCALTGQPCAPIGKRGLQDYEGSVGESEDQDVILLNSHAGVFSDFPTGHGTIHSAPAIRKCEWVDISDPGGEEDGEEAHQNLPRSWWKASAFSSPLEALNEPVDEEILRGNDTAYKHSEDLCKLLNAPSYQAIDSIPGVGQSWCRIKLPVVTFRGPWQDIPNPDEDAMSGKYYGQILYSWTPSKRPPIQPNLPGLTALCLPVSNGTAAMPERHQQVAKPLSIIERRMAKQRAGVRKSSRTKNPSLKM</sequence>
<feature type="region of interest" description="Disordered" evidence="1">
    <location>
        <begin position="167"/>
        <end position="255"/>
    </location>
</feature>
<dbReference type="AlphaFoldDB" id="A0A292PI39"/>
<dbReference type="EMBL" id="LN891294">
    <property type="protein sequence ID" value="CUS06889.1"/>
    <property type="molecule type" value="Genomic_DNA"/>
</dbReference>
<evidence type="ECO:0000313" key="3">
    <source>
        <dbReference type="Proteomes" id="UP001412239"/>
    </source>
</evidence>